<protein>
    <submittedName>
        <fullName evidence="2">Uncharacterized protein</fullName>
    </submittedName>
</protein>
<sequence length="89" mass="9987">MSKIKQQLHNQIIDQVLQHSQASRWHLDSKTCNTEICSAINFNLLDEQDICENAYSESVADPLNTPETGEWVGLDRDIDSDDGGVSIQI</sequence>
<reference evidence="2" key="1">
    <citation type="journal article" date="2023" name="IMA Fungus">
        <title>Comparative genomic study of the Penicillium genus elucidates a diverse pangenome and 15 lateral gene transfer events.</title>
        <authorList>
            <person name="Petersen C."/>
            <person name="Sorensen T."/>
            <person name="Nielsen M.R."/>
            <person name="Sondergaard T.E."/>
            <person name="Sorensen J.L."/>
            <person name="Fitzpatrick D.A."/>
            <person name="Frisvad J.C."/>
            <person name="Nielsen K.L."/>
        </authorList>
    </citation>
    <scope>NUCLEOTIDE SEQUENCE</scope>
    <source>
        <strain evidence="2">IBT 12815</strain>
    </source>
</reference>
<gene>
    <name evidence="2" type="ORF">N7537_003459</name>
</gene>
<reference evidence="2" key="2">
    <citation type="submission" date="2023-01" db="EMBL/GenBank/DDBJ databases">
        <authorList>
            <person name="Petersen C."/>
        </authorList>
    </citation>
    <scope>NUCLEOTIDE SEQUENCE</scope>
    <source>
        <strain evidence="2">IBT 12815</strain>
    </source>
</reference>
<proteinExistence type="predicted"/>
<dbReference type="RefSeq" id="XP_056754265.1">
    <property type="nucleotide sequence ID" value="XM_056894517.1"/>
</dbReference>
<keyword evidence="3" id="KW-1185">Reference proteome</keyword>
<dbReference type="EMBL" id="JAQJAE010000002">
    <property type="protein sequence ID" value="KAJ5606840.1"/>
    <property type="molecule type" value="Genomic_DNA"/>
</dbReference>
<feature type="region of interest" description="Disordered" evidence="1">
    <location>
        <begin position="61"/>
        <end position="89"/>
    </location>
</feature>
<evidence type="ECO:0000313" key="3">
    <source>
        <dbReference type="Proteomes" id="UP001213799"/>
    </source>
</evidence>
<accession>A0AAD6H569</accession>
<dbReference type="AlphaFoldDB" id="A0AAD6H569"/>
<name>A0AAD6H569_9EURO</name>
<comment type="caution">
    <text evidence="2">The sequence shown here is derived from an EMBL/GenBank/DDBJ whole genome shotgun (WGS) entry which is preliminary data.</text>
</comment>
<evidence type="ECO:0000313" key="2">
    <source>
        <dbReference type="EMBL" id="KAJ5606840.1"/>
    </source>
</evidence>
<evidence type="ECO:0000256" key="1">
    <source>
        <dbReference type="SAM" id="MobiDB-lite"/>
    </source>
</evidence>
<organism evidence="2 3">
    <name type="scientific">Penicillium hordei</name>
    <dbReference type="NCBI Taxonomy" id="40994"/>
    <lineage>
        <taxon>Eukaryota</taxon>
        <taxon>Fungi</taxon>
        <taxon>Dikarya</taxon>
        <taxon>Ascomycota</taxon>
        <taxon>Pezizomycotina</taxon>
        <taxon>Eurotiomycetes</taxon>
        <taxon>Eurotiomycetidae</taxon>
        <taxon>Eurotiales</taxon>
        <taxon>Aspergillaceae</taxon>
        <taxon>Penicillium</taxon>
    </lineage>
</organism>
<dbReference type="Proteomes" id="UP001213799">
    <property type="component" value="Unassembled WGS sequence"/>
</dbReference>
<dbReference type="GeneID" id="81584759"/>